<evidence type="ECO:0000313" key="1">
    <source>
        <dbReference type="EMBL" id="KAJ9592265.1"/>
    </source>
</evidence>
<proteinExistence type="predicted"/>
<organism evidence="1 2">
    <name type="scientific">Diploptera punctata</name>
    <name type="common">Pacific beetle cockroach</name>
    <dbReference type="NCBI Taxonomy" id="6984"/>
    <lineage>
        <taxon>Eukaryota</taxon>
        <taxon>Metazoa</taxon>
        <taxon>Ecdysozoa</taxon>
        <taxon>Arthropoda</taxon>
        <taxon>Hexapoda</taxon>
        <taxon>Insecta</taxon>
        <taxon>Pterygota</taxon>
        <taxon>Neoptera</taxon>
        <taxon>Polyneoptera</taxon>
        <taxon>Dictyoptera</taxon>
        <taxon>Blattodea</taxon>
        <taxon>Blaberoidea</taxon>
        <taxon>Blaberidae</taxon>
        <taxon>Diplopterinae</taxon>
        <taxon>Diploptera</taxon>
    </lineage>
</organism>
<feature type="non-terminal residue" evidence="1">
    <location>
        <position position="56"/>
    </location>
</feature>
<sequence>SYFVLNKLKGKLRVPKPAMLIRAGTTLPGWTHCRAASRSGLMTIQTFVALKCSRKT</sequence>
<evidence type="ECO:0000313" key="2">
    <source>
        <dbReference type="Proteomes" id="UP001233999"/>
    </source>
</evidence>
<protein>
    <submittedName>
        <fullName evidence="1">Uncharacterized protein</fullName>
    </submittedName>
</protein>
<accession>A0AAD8A429</accession>
<dbReference type="EMBL" id="JASPKZ010003842">
    <property type="protein sequence ID" value="KAJ9592265.1"/>
    <property type="molecule type" value="Genomic_DNA"/>
</dbReference>
<reference evidence="1" key="2">
    <citation type="submission" date="2023-05" db="EMBL/GenBank/DDBJ databases">
        <authorList>
            <person name="Fouks B."/>
        </authorList>
    </citation>
    <scope>NUCLEOTIDE SEQUENCE</scope>
    <source>
        <strain evidence="1">Stay&amp;Tobe</strain>
        <tissue evidence="1">Testes</tissue>
    </source>
</reference>
<gene>
    <name evidence="1" type="ORF">L9F63_001161</name>
</gene>
<dbReference type="Proteomes" id="UP001233999">
    <property type="component" value="Unassembled WGS sequence"/>
</dbReference>
<keyword evidence="2" id="KW-1185">Reference proteome</keyword>
<dbReference type="AlphaFoldDB" id="A0AAD8A429"/>
<reference evidence="1" key="1">
    <citation type="journal article" date="2023" name="IScience">
        <title>Live-bearing cockroach genome reveals convergent evolutionary mechanisms linked to viviparity in insects and beyond.</title>
        <authorList>
            <person name="Fouks B."/>
            <person name="Harrison M.C."/>
            <person name="Mikhailova A.A."/>
            <person name="Marchal E."/>
            <person name="English S."/>
            <person name="Carruthers M."/>
            <person name="Jennings E.C."/>
            <person name="Chiamaka E.L."/>
            <person name="Frigard R.A."/>
            <person name="Pippel M."/>
            <person name="Attardo G.M."/>
            <person name="Benoit J.B."/>
            <person name="Bornberg-Bauer E."/>
            <person name="Tobe S.S."/>
        </authorList>
    </citation>
    <scope>NUCLEOTIDE SEQUENCE</scope>
    <source>
        <strain evidence="1">Stay&amp;Tobe</strain>
    </source>
</reference>
<feature type="non-terminal residue" evidence="1">
    <location>
        <position position="1"/>
    </location>
</feature>
<comment type="caution">
    <text evidence="1">The sequence shown here is derived from an EMBL/GenBank/DDBJ whole genome shotgun (WGS) entry which is preliminary data.</text>
</comment>
<name>A0AAD8A429_DIPPU</name>